<comment type="caution">
    <text evidence="1">The sequence shown here is derived from an EMBL/GenBank/DDBJ whole genome shotgun (WGS) entry which is preliminary data.</text>
</comment>
<dbReference type="AlphaFoldDB" id="A0A820N3Z4"/>
<dbReference type="EMBL" id="CAJOAZ010024172">
    <property type="protein sequence ID" value="CAF4382264.1"/>
    <property type="molecule type" value="Genomic_DNA"/>
</dbReference>
<reference evidence="1" key="1">
    <citation type="submission" date="2021-02" db="EMBL/GenBank/DDBJ databases">
        <authorList>
            <person name="Nowell W R."/>
        </authorList>
    </citation>
    <scope>NUCLEOTIDE SEQUENCE</scope>
</reference>
<dbReference type="Proteomes" id="UP000663844">
    <property type="component" value="Unassembled WGS sequence"/>
</dbReference>
<accession>A0A820N3Z4</accession>
<name>A0A820N3Z4_9BILA</name>
<organism evidence="1 2">
    <name type="scientific">Adineta steineri</name>
    <dbReference type="NCBI Taxonomy" id="433720"/>
    <lineage>
        <taxon>Eukaryota</taxon>
        <taxon>Metazoa</taxon>
        <taxon>Spiralia</taxon>
        <taxon>Gnathifera</taxon>
        <taxon>Rotifera</taxon>
        <taxon>Eurotatoria</taxon>
        <taxon>Bdelloidea</taxon>
        <taxon>Adinetida</taxon>
        <taxon>Adinetidae</taxon>
        <taxon>Adineta</taxon>
    </lineage>
</organism>
<protein>
    <submittedName>
        <fullName evidence="1">Uncharacterized protein</fullName>
    </submittedName>
</protein>
<proteinExistence type="predicted"/>
<sequence>DILSCQPNLYNCTLPLTRKSSRRTSVKSSTQNQDEKIYTHTLNLLNTHQYTIPFELDISDSSFLKI</sequence>
<feature type="non-terminal residue" evidence="1">
    <location>
        <position position="1"/>
    </location>
</feature>
<feature type="non-terminal residue" evidence="1">
    <location>
        <position position="66"/>
    </location>
</feature>
<evidence type="ECO:0000313" key="1">
    <source>
        <dbReference type="EMBL" id="CAF4382264.1"/>
    </source>
</evidence>
<evidence type="ECO:0000313" key="2">
    <source>
        <dbReference type="Proteomes" id="UP000663844"/>
    </source>
</evidence>
<gene>
    <name evidence="1" type="ORF">OXD698_LOCUS50429</name>
</gene>